<sequence length="368" mass="40992">MSRIRTSNRRKRTVALYAFAGLFVLSAGLLYICRQDVFGAASKPKMTEYKTERSVWLADWRWEAGVEQLGNVAKGLTSLQLFAAYFDESDRLLFTDEFREALPVVQQEVDRGGLNRLFLTLVNDIKYQGGGNVQKDSELVTRLVKDFSSRSSHINEIIAAVESYGLSGVELDYERIDDKDWTNYAQLIRELHARLIGKGKELRVVFEPRAPIERLDLPEGPVYIMMAYNLFGNHSGPGPKADDAFVRQLAARMKGLSGQPYIALSSGGFDWHGETGKAVGITERQAADLASGATSPPVRDKASGALHFEYMDSSGAKHNVWYADGKTLGQWIQAAKSKGIYNIAIWRLDELGEESLKQLQSTGSIQIE</sequence>
<dbReference type="GO" id="GO:0005975">
    <property type="term" value="P:carbohydrate metabolic process"/>
    <property type="evidence" value="ECO:0007669"/>
    <property type="project" value="InterPro"/>
</dbReference>
<feature type="transmembrane region" description="Helical" evidence="1">
    <location>
        <begin position="12"/>
        <end position="32"/>
    </location>
</feature>
<dbReference type="GO" id="GO:0016787">
    <property type="term" value="F:hydrolase activity"/>
    <property type="evidence" value="ECO:0007669"/>
    <property type="project" value="UniProtKB-KW"/>
</dbReference>
<dbReference type="RefSeq" id="WP_116065234.1">
    <property type="nucleotide sequence ID" value="NZ_QRDZ01000044.1"/>
</dbReference>
<dbReference type="PANTHER" id="PTHR46066:SF2">
    <property type="entry name" value="CHITINASE DOMAIN-CONTAINING PROTEIN 1"/>
    <property type="match status" value="1"/>
</dbReference>
<protein>
    <submittedName>
        <fullName evidence="3">Glycosyl hydrolase family 18 (Putative chitinase)</fullName>
    </submittedName>
</protein>
<keyword evidence="1" id="KW-0472">Membrane</keyword>
<dbReference type="SUPFAM" id="SSF51445">
    <property type="entry name" value="(Trans)glycosidases"/>
    <property type="match status" value="1"/>
</dbReference>
<evidence type="ECO:0000313" key="4">
    <source>
        <dbReference type="Proteomes" id="UP000256977"/>
    </source>
</evidence>
<dbReference type="InterPro" id="IPR001223">
    <property type="entry name" value="Glyco_hydro18_cat"/>
</dbReference>
<dbReference type="PANTHER" id="PTHR46066">
    <property type="entry name" value="CHITINASE DOMAIN-CONTAINING PROTEIN 1 FAMILY MEMBER"/>
    <property type="match status" value="1"/>
</dbReference>
<dbReference type="Proteomes" id="UP000256977">
    <property type="component" value="Unassembled WGS sequence"/>
</dbReference>
<dbReference type="InterPro" id="IPR029070">
    <property type="entry name" value="Chitinase_insertion_sf"/>
</dbReference>
<keyword evidence="1" id="KW-1133">Transmembrane helix</keyword>
<dbReference type="Gene3D" id="3.20.20.80">
    <property type="entry name" value="Glycosidases"/>
    <property type="match status" value="1"/>
</dbReference>
<comment type="caution">
    <text evidence="3">The sequence shown here is derived from an EMBL/GenBank/DDBJ whole genome shotgun (WGS) entry which is preliminary data.</text>
</comment>
<accession>A0A3D9I088</accession>
<feature type="domain" description="GH18" evidence="2">
    <location>
        <begin position="137"/>
        <end position="349"/>
    </location>
</feature>
<dbReference type="Pfam" id="PF00704">
    <property type="entry name" value="Glyco_hydro_18"/>
    <property type="match status" value="1"/>
</dbReference>
<dbReference type="Gene3D" id="3.10.50.10">
    <property type="match status" value="1"/>
</dbReference>
<gene>
    <name evidence="3" type="ORF">DFP98_1449</name>
</gene>
<dbReference type="AlphaFoldDB" id="A0A3D9I088"/>
<dbReference type="EMBL" id="QRDZ01000044">
    <property type="protein sequence ID" value="RED55167.1"/>
    <property type="molecule type" value="Genomic_DNA"/>
</dbReference>
<reference evidence="3 4" key="1">
    <citation type="submission" date="2018-07" db="EMBL/GenBank/DDBJ databases">
        <title>Genomic Encyclopedia of Type Strains, Phase III (KMG-III): the genomes of soil and plant-associated and newly described type strains.</title>
        <authorList>
            <person name="Whitman W."/>
        </authorList>
    </citation>
    <scope>NUCLEOTIDE SEQUENCE [LARGE SCALE GENOMIC DNA]</scope>
    <source>
        <strain evidence="3 4">CECT 7287</strain>
    </source>
</reference>
<organism evidence="3 4">
    <name type="scientific">Cohnella phaseoli</name>
    <dbReference type="NCBI Taxonomy" id="456490"/>
    <lineage>
        <taxon>Bacteria</taxon>
        <taxon>Bacillati</taxon>
        <taxon>Bacillota</taxon>
        <taxon>Bacilli</taxon>
        <taxon>Bacillales</taxon>
        <taxon>Paenibacillaceae</taxon>
        <taxon>Cohnella</taxon>
    </lineage>
</organism>
<evidence type="ECO:0000259" key="2">
    <source>
        <dbReference type="Pfam" id="PF00704"/>
    </source>
</evidence>
<keyword evidence="4" id="KW-1185">Reference proteome</keyword>
<dbReference type="InterPro" id="IPR017853">
    <property type="entry name" value="GH"/>
</dbReference>
<name>A0A3D9I088_9BACL</name>
<keyword evidence="3" id="KW-0378">Hydrolase</keyword>
<dbReference type="OrthoDB" id="1633417at2"/>
<proteinExistence type="predicted"/>
<evidence type="ECO:0000313" key="3">
    <source>
        <dbReference type="EMBL" id="RED55167.1"/>
    </source>
</evidence>
<evidence type="ECO:0000256" key="1">
    <source>
        <dbReference type="SAM" id="Phobius"/>
    </source>
</evidence>
<keyword evidence="1" id="KW-0812">Transmembrane</keyword>